<dbReference type="InterPro" id="IPR035992">
    <property type="entry name" value="Ricin_B-like_lectins"/>
</dbReference>
<dbReference type="Gene3D" id="2.170.130.20">
    <property type="entry name" value="LCCL-like domain"/>
    <property type="match status" value="2"/>
</dbReference>
<feature type="compositionally biased region" description="Polar residues" evidence="2">
    <location>
        <begin position="907"/>
        <end position="916"/>
    </location>
</feature>
<accession>A0A0G4EGG3</accession>
<dbReference type="PROSITE" id="PS50820">
    <property type="entry name" value="LCCL"/>
    <property type="match status" value="2"/>
</dbReference>
<evidence type="ECO:0000256" key="2">
    <source>
        <dbReference type="SAM" id="MobiDB-lite"/>
    </source>
</evidence>
<feature type="region of interest" description="Disordered" evidence="2">
    <location>
        <begin position="1236"/>
        <end position="1268"/>
    </location>
</feature>
<dbReference type="STRING" id="1169540.A0A0G4EGG3"/>
<proteinExistence type="predicted"/>
<dbReference type="PROSITE" id="PS51820">
    <property type="entry name" value="PA14"/>
    <property type="match status" value="1"/>
</dbReference>
<dbReference type="VEuPathDB" id="CryptoDB:Vbra_11585"/>
<dbReference type="SUPFAM" id="SSF69848">
    <property type="entry name" value="LCCL domain"/>
    <property type="match status" value="2"/>
</dbReference>
<keyword evidence="1" id="KW-0175">Coiled coil</keyword>
<feature type="region of interest" description="Disordered" evidence="2">
    <location>
        <begin position="907"/>
        <end position="933"/>
    </location>
</feature>
<dbReference type="InterPro" id="IPR037524">
    <property type="entry name" value="PA14/GLEYA"/>
</dbReference>
<evidence type="ECO:0000256" key="1">
    <source>
        <dbReference type="SAM" id="Coils"/>
    </source>
</evidence>
<dbReference type="InParanoid" id="A0A0G4EGG3"/>
<keyword evidence="3" id="KW-0732">Signal</keyword>
<evidence type="ECO:0000313" key="6">
    <source>
        <dbReference type="EMBL" id="CEL94494.1"/>
    </source>
</evidence>
<keyword evidence="7" id="KW-1185">Reference proteome</keyword>
<dbReference type="Proteomes" id="UP000041254">
    <property type="component" value="Unassembled WGS sequence"/>
</dbReference>
<dbReference type="Gene3D" id="2.60.120.560">
    <property type="entry name" value="Exo-inulinase, domain 1"/>
    <property type="match status" value="1"/>
</dbReference>
<dbReference type="SMART" id="SM00603">
    <property type="entry name" value="LCCL"/>
    <property type="match status" value="2"/>
</dbReference>
<dbReference type="Pfam" id="PF03815">
    <property type="entry name" value="LCCL"/>
    <property type="match status" value="2"/>
</dbReference>
<dbReference type="InterPro" id="IPR004043">
    <property type="entry name" value="LCCL"/>
</dbReference>
<evidence type="ECO:0000256" key="3">
    <source>
        <dbReference type="SAM" id="SignalP"/>
    </source>
</evidence>
<feature type="compositionally biased region" description="Basic and acidic residues" evidence="2">
    <location>
        <begin position="1245"/>
        <end position="1256"/>
    </location>
</feature>
<feature type="domain" description="PA14" evidence="5">
    <location>
        <begin position="232"/>
        <end position="368"/>
    </location>
</feature>
<feature type="domain" description="LCCL" evidence="4">
    <location>
        <begin position="385"/>
        <end position="462"/>
    </location>
</feature>
<dbReference type="InterPro" id="IPR051957">
    <property type="entry name" value="CRISP-LCCL_domain"/>
</dbReference>
<name>A0A0G4EGG3_VITBC</name>
<sequence>MQLALLLLIIITLLSCCAAEPTLLSLGGLCVSLPVSESGGFGDGVLVGERCETAMYEDTDNALFLISPPKIYGRGARCLGVSAADCLVLLEPCMATPSQQWTVADGQLMSLSHKLCATTTYQGGLVRLSRCDPHNHPSNGMSLRQVHLNTTTHEADRAAYLTAATAATLARFRQLSASIGPDTNKVLADVRTQQTWLESRLREQEGLSSEASRLLRQGEIISPAQAELREATEGTGVLAEVFDDVSCHGEPMAVIATPTLAFSQDTVAGRALSGPLCVRLSGFISAPRDGSWSLVAKGVRGGTLRLSVDGREVLKTSVTSATASPVTLHQHDKHQITAQMTSPTDALPTFTVYWSGVNTPEAEIPTENLFPDVIDEFCPPHTPPHTLTTTCTTTFDELASASGAHDKATELSVVCPSGCAGAAVNVYGGSDCYSMQSSVCLAAIHSGVLGERGGVATVHIDPTQTRPAFPEVSGFVVTSKPAAASRGCGHLTRKEPQEGAPARISDLTIQLMRDVLSASAGGGLSGWRGRLSTADSPDSPVALYKKDPSPQHVTDAMLVCGDGQPLPAGYTKESVAGVPFSLAVKRLTDAGAFLSDVALVMAAPNTSQVPLPTGWSRQVCDTAKGSVQLLTRHQTKTPTMQLPSASLSCTDTFEKLSPVLPTTIVSCPKHCQAASATARVFGLFEYSAPSSVCLAAIHAGVISDMGGNVAVHKSLALASLPAHVAHSAARNMIDATTPSLGGMPGSQQHAPLYFLEMPEGVRCLYATDTLLAHVDGRGGFVPGPSSTIAGGTSFIEIVPPAATQVPLVQATNPRQIEQVLRGGDDTSTPPQQQQQPQSPLMGYYYAPPVMPYSMPLAYPLLAQVAQPFTANTPPLKVPYYTTTTTTINQQQPQRSAPVVTPLTAHTPTTVDKTPSAHSLPPATDAAAPVHTRPSSSRFQQSTQTAQAKEAIQSFHALIQPGESAAASLESAAHALMARQQQLQSQYGQLSAQLKAAKASLSQTLKQREMDIRRAEERRAAAQADGDELTMHEPLYMERFDSGASDVHANWMIVDAADSLGGPSKWHFGSVNSLRALLQSAAKTSRESPVASAALLQGRSYPVGYVVADVAIASDAGSAGIVFKYKDDMNYLSALVHLPPSGASPSVELRSVAKGRPALLASKAVDVRPGRSIKLAVDFGKTNMRTFINGKLVLAAQLSSPPTGGGVGVAAFDKTHFTSFTAGCLCDQHLAPSGAFGSMGSAAGQTERETHQHDKAPKPAGESSTQHQHLSFRELGGAGIFRFLRVPRRGWRRDANDGHLTANQPHTQMLIKQAAQRPNSPMSLAGTMRLKRPEAQAGFFFSGEGRSRFYALTFSAQGPPTLTRTDGGSVEVIGERLEGASALAGQSMLKPFRWHRVAMSDNGQGIVSASIDDGVVCEWLVPPSAGGRVGLLQTAGQTDFKTVDVVAA</sequence>
<feature type="region of interest" description="Disordered" evidence="2">
    <location>
        <begin position="820"/>
        <end position="839"/>
    </location>
</feature>
<dbReference type="PANTHER" id="PTHR31331:SF1">
    <property type="entry name" value="CYSTEINE RICH SECRETORY PROTEIN LCCL DOMAIN CONTAINING 2"/>
    <property type="match status" value="1"/>
</dbReference>
<evidence type="ECO:0008006" key="8">
    <source>
        <dbReference type="Google" id="ProtNLM"/>
    </source>
</evidence>
<reference evidence="6 7" key="1">
    <citation type="submission" date="2014-11" db="EMBL/GenBank/DDBJ databases">
        <authorList>
            <person name="Zhu J."/>
            <person name="Qi W."/>
            <person name="Song R."/>
        </authorList>
    </citation>
    <scope>NUCLEOTIDE SEQUENCE [LARGE SCALE GENOMIC DNA]</scope>
</reference>
<dbReference type="EMBL" id="CDMY01000220">
    <property type="protein sequence ID" value="CEL94494.1"/>
    <property type="molecule type" value="Genomic_DNA"/>
</dbReference>
<dbReference type="FunCoup" id="A0A0G4EGG3">
    <property type="interactions" value="9"/>
</dbReference>
<feature type="compositionally biased region" description="Low complexity" evidence="2">
    <location>
        <begin position="826"/>
        <end position="839"/>
    </location>
</feature>
<feature type="signal peptide" evidence="3">
    <location>
        <begin position="1"/>
        <end position="19"/>
    </location>
</feature>
<feature type="coiled-coil region" evidence="1">
    <location>
        <begin position="965"/>
        <end position="1024"/>
    </location>
</feature>
<dbReference type="PANTHER" id="PTHR31331">
    <property type="entry name" value="LCCL DOMAIN PROTEIN (AFU_ORTHOLOGUE AFUA_5G08630)"/>
    <property type="match status" value="1"/>
</dbReference>
<gene>
    <name evidence="6" type="ORF">Vbra_11585</name>
</gene>
<protein>
    <recommendedName>
        <fullName evidence="8">LCCL domain-containing protein</fullName>
    </recommendedName>
</protein>
<dbReference type="InterPro" id="IPR036609">
    <property type="entry name" value="LCCL_sf"/>
</dbReference>
<feature type="chain" id="PRO_5005187091" description="LCCL domain-containing protein" evidence="3">
    <location>
        <begin position="20"/>
        <end position="1447"/>
    </location>
</feature>
<dbReference type="OrthoDB" id="414826at2759"/>
<feature type="domain" description="LCCL" evidence="4">
    <location>
        <begin position="643"/>
        <end position="711"/>
    </location>
</feature>
<evidence type="ECO:0000259" key="5">
    <source>
        <dbReference type="PROSITE" id="PS51820"/>
    </source>
</evidence>
<evidence type="ECO:0000259" key="4">
    <source>
        <dbReference type="PROSITE" id="PS50820"/>
    </source>
</evidence>
<organism evidence="6 7">
    <name type="scientific">Vitrella brassicaformis (strain CCMP3155)</name>
    <dbReference type="NCBI Taxonomy" id="1169540"/>
    <lineage>
        <taxon>Eukaryota</taxon>
        <taxon>Sar</taxon>
        <taxon>Alveolata</taxon>
        <taxon>Colpodellida</taxon>
        <taxon>Vitrellaceae</taxon>
        <taxon>Vitrella</taxon>
    </lineage>
</organism>
<dbReference type="SUPFAM" id="SSF50370">
    <property type="entry name" value="Ricin B-like lectins"/>
    <property type="match status" value="1"/>
</dbReference>
<evidence type="ECO:0000313" key="7">
    <source>
        <dbReference type="Proteomes" id="UP000041254"/>
    </source>
</evidence>